<dbReference type="eggNOG" id="COG0006">
    <property type="taxonomic scope" value="Bacteria"/>
</dbReference>
<keyword evidence="11" id="KW-1185">Reference proteome</keyword>
<evidence type="ECO:0000259" key="9">
    <source>
        <dbReference type="SMART" id="SM01011"/>
    </source>
</evidence>
<dbReference type="Pfam" id="PF00557">
    <property type="entry name" value="Peptidase_M24"/>
    <property type="match status" value="1"/>
</dbReference>
<keyword evidence="10" id="KW-0645">Protease</keyword>
<evidence type="ECO:0000313" key="11">
    <source>
        <dbReference type="Proteomes" id="UP000027982"/>
    </source>
</evidence>
<evidence type="ECO:0000256" key="7">
    <source>
        <dbReference type="ARBA" id="ARBA00023211"/>
    </source>
</evidence>
<dbReference type="Pfam" id="PF05195">
    <property type="entry name" value="AMP_N"/>
    <property type="match status" value="1"/>
</dbReference>
<dbReference type="PANTHER" id="PTHR43226:SF4">
    <property type="entry name" value="XAA-PRO AMINOPEPTIDASE 3"/>
    <property type="match status" value="1"/>
</dbReference>
<evidence type="ECO:0000256" key="2">
    <source>
        <dbReference type="ARBA" id="ARBA00001936"/>
    </source>
</evidence>
<evidence type="ECO:0000256" key="8">
    <source>
        <dbReference type="RuleBase" id="RU000590"/>
    </source>
</evidence>
<dbReference type="Gene3D" id="3.40.350.10">
    <property type="entry name" value="Creatinase/prolidase N-terminal domain"/>
    <property type="match status" value="1"/>
</dbReference>
<dbReference type="PANTHER" id="PTHR43226">
    <property type="entry name" value="XAA-PRO AMINOPEPTIDASE 3"/>
    <property type="match status" value="1"/>
</dbReference>
<dbReference type="InterPro" id="IPR029149">
    <property type="entry name" value="Creatin/AminoP/Spt16_N"/>
</dbReference>
<organism evidence="10 11">
    <name type="scientific">Fimbriimonas ginsengisoli Gsoil 348</name>
    <dbReference type="NCBI Taxonomy" id="661478"/>
    <lineage>
        <taxon>Bacteria</taxon>
        <taxon>Bacillati</taxon>
        <taxon>Armatimonadota</taxon>
        <taxon>Fimbriimonadia</taxon>
        <taxon>Fimbriimonadales</taxon>
        <taxon>Fimbriimonadaceae</taxon>
        <taxon>Fimbriimonas</taxon>
    </lineage>
</organism>
<reference evidence="10 11" key="1">
    <citation type="journal article" date="2014" name="PLoS ONE">
        <title>The first complete genome sequence of the class fimbriimonadia in the phylum armatimonadetes.</title>
        <authorList>
            <person name="Hu Z.Y."/>
            <person name="Wang Y.Z."/>
            <person name="Im W.T."/>
            <person name="Wang S.Y."/>
            <person name="Zhao G.P."/>
            <person name="Zheng H.J."/>
            <person name="Quan Z.X."/>
        </authorList>
    </citation>
    <scope>NUCLEOTIDE SEQUENCE [LARGE SCALE GENOMIC DNA]</scope>
    <source>
        <strain evidence="10">Gsoil 348</strain>
    </source>
</reference>
<dbReference type="SUPFAM" id="SSF55920">
    <property type="entry name" value="Creatinase/aminopeptidase"/>
    <property type="match status" value="1"/>
</dbReference>
<dbReference type="GO" id="GO:0006508">
    <property type="term" value="P:proteolysis"/>
    <property type="evidence" value="ECO:0007669"/>
    <property type="project" value="TreeGrafter"/>
</dbReference>
<dbReference type="GO" id="GO:0030145">
    <property type="term" value="F:manganese ion binding"/>
    <property type="evidence" value="ECO:0007669"/>
    <property type="project" value="InterPro"/>
</dbReference>
<feature type="domain" description="Aminopeptidase P N-terminal" evidence="9">
    <location>
        <begin position="29"/>
        <end position="168"/>
    </location>
</feature>
<protein>
    <recommendedName>
        <fullName evidence="4">Xaa-Pro aminopeptidase</fullName>
        <ecNumber evidence="4">3.4.11.9</ecNumber>
    </recommendedName>
</protein>
<dbReference type="Proteomes" id="UP000027982">
    <property type="component" value="Chromosome"/>
</dbReference>
<comment type="catalytic activity">
    <reaction evidence="1">
        <text>Release of any N-terminal amino acid, including proline, that is linked to proline, even from a dipeptide or tripeptide.</text>
        <dbReference type="EC" id="3.4.11.9"/>
    </reaction>
</comment>
<dbReference type="InterPro" id="IPR052433">
    <property type="entry name" value="X-Pro_dipept-like"/>
</dbReference>
<dbReference type="SMART" id="SM01011">
    <property type="entry name" value="AMP_N"/>
    <property type="match status" value="1"/>
</dbReference>
<keyword evidence="7" id="KW-0464">Manganese</keyword>
<evidence type="ECO:0000256" key="6">
    <source>
        <dbReference type="ARBA" id="ARBA00022801"/>
    </source>
</evidence>
<dbReference type="EC" id="3.4.11.9" evidence="4"/>
<dbReference type="PROSITE" id="PS00491">
    <property type="entry name" value="PROLINE_PEPTIDASE"/>
    <property type="match status" value="1"/>
</dbReference>
<evidence type="ECO:0000256" key="5">
    <source>
        <dbReference type="ARBA" id="ARBA00022723"/>
    </source>
</evidence>
<dbReference type="KEGG" id="fgi:OP10G_1588"/>
<dbReference type="InterPro" id="IPR036005">
    <property type="entry name" value="Creatinase/aminopeptidase-like"/>
</dbReference>
<comment type="similarity">
    <text evidence="3 8">Belongs to the peptidase M24B family.</text>
</comment>
<sequence>MAALIGFLIPLLAQAQQAPTYPVFENDKLPISLYKQRREAIESQLGASGAAILFTNPERNRTNDTDFRFRADSNFLYLTGFEEPDAVLVLAPGGIDIDGRRVREVLLVNESNPTSETWLGYRMGSQGVMSLLGVELALPNRRLGDVLEALGKTPGLKLARPLVPPDPSGLVATMSNSVNEWRKGLASNDLNVNSALAKMRVIKSPEEIVLLRKAAEASVMGHLEAMRSVQPGMREYEIQALVEYVFARNGCESVAYNSIVGSGPNSTILHYEADRRLMEKGDIVCMDVAGEYHGYAADVTRSFPVSGKFSPEQKAIYEIVLAAQDAGIAACKAGAPFSSAHVAAAKILGDGLLKLGVITDRNQLGRYFMHGTSHYVGLDVHDAHGDNTLREGAELTVEPGIYIKAGSPCDKKWWNIGVRIEDDILVTANGPVNLSAGAPRKVRDIEALMRQRGIGNIRLRK</sequence>
<dbReference type="InterPro" id="IPR007865">
    <property type="entry name" value="Aminopep_P_N"/>
</dbReference>
<dbReference type="EMBL" id="CP007139">
    <property type="protein sequence ID" value="AIE84956.1"/>
    <property type="molecule type" value="Genomic_DNA"/>
</dbReference>
<dbReference type="STRING" id="661478.OP10G_1588"/>
<evidence type="ECO:0000313" key="10">
    <source>
        <dbReference type="EMBL" id="AIE84956.1"/>
    </source>
</evidence>
<dbReference type="Gene3D" id="3.90.230.10">
    <property type="entry name" value="Creatinase/methionine aminopeptidase superfamily"/>
    <property type="match status" value="1"/>
</dbReference>
<gene>
    <name evidence="10" type="ORF">OP10G_1588</name>
</gene>
<evidence type="ECO:0000256" key="1">
    <source>
        <dbReference type="ARBA" id="ARBA00001424"/>
    </source>
</evidence>
<dbReference type="AlphaFoldDB" id="A0A068NNC2"/>
<accession>A0A068NNC2</accession>
<dbReference type="SUPFAM" id="SSF53092">
    <property type="entry name" value="Creatinase/prolidase N-terminal domain"/>
    <property type="match status" value="1"/>
</dbReference>
<keyword evidence="5 8" id="KW-0479">Metal-binding</keyword>
<dbReference type="HOGENOM" id="CLU_017266_1_0_0"/>
<dbReference type="CDD" id="cd01087">
    <property type="entry name" value="Prolidase"/>
    <property type="match status" value="1"/>
</dbReference>
<keyword evidence="6" id="KW-0378">Hydrolase</keyword>
<comment type="cofactor">
    <cofactor evidence="2">
        <name>Mn(2+)</name>
        <dbReference type="ChEBI" id="CHEBI:29035"/>
    </cofactor>
</comment>
<dbReference type="InterPro" id="IPR001131">
    <property type="entry name" value="Peptidase_M24B_aminopep-P_CS"/>
</dbReference>
<keyword evidence="10" id="KW-0031">Aminopeptidase</keyword>
<evidence type="ECO:0000256" key="3">
    <source>
        <dbReference type="ARBA" id="ARBA00008766"/>
    </source>
</evidence>
<dbReference type="GO" id="GO:0070006">
    <property type="term" value="F:metalloaminopeptidase activity"/>
    <property type="evidence" value="ECO:0007669"/>
    <property type="project" value="InterPro"/>
</dbReference>
<proteinExistence type="inferred from homology"/>
<dbReference type="InterPro" id="IPR000994">
    <property type="entry name" value="Pept_M24"/>
</dbReference>
<name>A0A068NNC2_FIMGI</name>
<evidence type="ECO:0000256" key="4">
    <source>
        <dbReference type="ARBA" id="ARBA00012574"/>
    </source>
</evidence>